<dbReference type="PANTHER" id="PTHR21325">
    <property type="entry name" value="PHOSPHOLIPASE B, PLB1"/>
    <property type="match status" value="1"/>
</dbReference>
<evidence type="ECO:0000313" key="2">
    <source>
        <dbReference type="Proteomes" id="UP000823941"/>
    </source>
</evidence>
<organism evidence="1 2">
    <name type="scientific">Plutella xylostella</name>
    <name type="common">Diamondback moth</name>
    <name type="synonym">Plutella maculipennis</name>
    <dbReference type="NCBI Taxonomy" id="51655"/>
    <lineage>
        <taxon>Eukaryota</taxon>
        <taxon>Metazoa</taxon>
        <taxon>Ecdysozoa</taxon>
        <taxon>Arthropoda</taxon>
        <taxon>Hexapoda</taxon>
        <taxon>Insecta</taxon>
        <taxon>Pterygota</taxon>
        <taxon>Neoptera</taxon>
        <taxon>Endopterygota</taxon>
        <taxon>Lepidoptera</taxon>
        <taxon>Glossata</taxon>
        <taxon>Ditrysia</taxon>
        <taxon>Yponomeutoidea</taxon>
        <taxon>Plutellidae</taxon>
        <taxon>Plutella</taxon>
    </lineage>
</organism>
<sequence>MCLLNAPYPPRLPMPLVIHQSYITHDCFHFSQKGHALAPYPPRLPMPLVIHQSYITHDCFHFSQKGHALAANLLWNNLLEPVGNKSDNSPPVLLRSFNCPSEDAPYLFTAANTKTYLATGRQEDNEL</sequence>
<name>A0ABQ7QRQ2_PLUXY</name>
<evidence type="ECO:0000313" key="1">
    <source>
        <dbReference type="EMBL" id="KAG7307730.1"/>
    </source>
</evidence>
<proteinExistence type="predicted"/>
<keyword evidence="2" id="KW-1185">Reference proteome</keyword>
<dbReference type="Proteomes" id="UP000823941">
    <property type="component" value="Chromosome 9"/>
</dbReference>
<dbReference type="PANTHER" id="PTHR21325:SF31">
    <property type="entry name" value="GH22081P-RELATED"/>
    <property type="match status" value="1"/>
</dbReference>
<dbReference type="InterPro" id="IPR038885">
    <property type="entry name" value="PLB1"/>
</dbReference>
<protein>
    <submittedName>
        <fullName evidence="1">Uncharacterized protein</fullName>
    </submittedName>
</protein>
<comment type="caution">
    <text evidence="1">The sequence shown here is derived from an EMBL/GenBank/DDBJ whole genome shotgun (WGS) entry which is preliminary data.</text>
</comment>
<reference evidence="1 2" key="1">
    <citation type="submission" date="2021-06" db="EMBL/GenBank/DDBJ databases">
        <title>A haploid diamondback moth (Plutella xylostella L.) genome assembly resolves 31 chromosomes and identifies a diamide resistance mutation.</title>
        <authorList>
            <person name="Ward C.M."/>
            <person name="Perry K.D."/>
            <person name="Baker G."/>
            <person name="Powis K."/>
            <person name="Heckel D.G."/>
            <person name="Baxter S.W."/>
        </authorList>
    </citation>
    <scope>NUCLEOTIDE SEQUENCE [LARGE SCALE GENOMIC DNA]</scope>
    <source>
        <strain evidence="1 2">LV</strain>
        <tissue evidence="1">Single pupa</tissue>
    </source>
</reference>
<gene>
    <name evidence="1" type="ORF">JYU34_006301</name>
</gene>
<accession>A0ABQ7QRQ2</accession>
<dbReference type="EMBL" id="JAHIBW010000009">
    <property type="protein sequence ID" value="KAG7307730.1"/>
    <property type="molecule type" value="Genomic_DNA"/>
</dbReference>